<dbReference type="InterPro" id="IPR000717">
    <property type="entry name" value="PCI_dom"/>
</dbReference>
<protein>
    <recommendedName>
        <fullName evidence="4 5">Eukaryotic translation initiation factor 3 subunit E</fullName>
        <shortName evidence="4">eIF3e</shortName>
    </recommendedName>
</protein>
<proteinExistence type="inferred from homology"/>
<dbReference type="HAMAP" id="MF_03004">
    <property type="entry name" value="eIF3e"/>
    <property type="match status" value="1"/>
</dbReference>
<organism evidence="8 9">
    <name type="scientific">Malassezia cuniculi</name>
    <dbReference type="NCBI Taxonomy" id="948313"/>
    <lineage>
        <taxon>Eukaryota</taxon>
        <taxon>Fungi</taxon>
        <taxon>Dikarya</taxon>
        <taxon>Basidiomycota</taxon>
        <taxon>Ustilaginomycotina</taxon>
        <taxon>Malasseziomycetes</taxon>
        <taxon>Malasseziales</taxon>
        <taxon>Malasseziaceae</taxon>
        <taxon>Malassezia</taxon>
    </lineage>
</organism>
<dbReference type="GO" id="GO:0003743">
    <property type="term" value="F:translation initiation factor activity"/>
    <property type="evidence" value="ECO:0007669"/>
    <property type="project" value="UniProtKB-UniRule"/>
</dbReference>
<name>A0AAF0ETE0_9BASI</name>
<dbReference type="Pfam" id="PF09440">
    <property type="entry name" value="eIF3_N"/>
    <property type="match status" value="1"/>
</dbReference>
<dbReference type="GO" id="GO:0001732">
    <property type="term" value="P:formation of cytoplasmic translation initiation complex"/>
    <property type="evidence" value="ECO:0007669"/>
    <property type="project" value="UniProtKB-UniRule"/>
</dbReference>
<dbReference type="Gene3D" id="1.25.40.10">
    <property type="entry name" value="Tetratricopeptide repeat domain"/>
    <property type="match status" value="1"/>
</dbReference>
<gene>
    <name evidence="4 8" type="primary">INT6</name>
    <name evidence="8" type="ORF">MCUN1_000859</name>
</gene>
<accession>A0AAF0ETE0</accession>
<sequence>MSANSAVTNDLTQKILPFLDPHLGIQLLSHVSAAGLYADADIAKAQYELASRTDMVDRAIELHKKAFPSESAPESLTSRKEAIAGKGASLSQDAEKVLNVVKEPSVASVLKQDRAQNVAFLQQNHNITTDQIESLYNYGYHLYASGEHSAAATYLYHFSAVSPNSRLHESALWGRLASDALTGEWEKALEDVRLLREHIDGLRSTTSVLVGGSSSELTHEAVLQKRVWLLHWSLFVWANHDAGRAKLVELFLSPAYLSAVQTSCSWLLRYLVYALIATRRTTRTFVIEGASGQSKLSTHAALRELSRTIQSEAHRLQPDPIVDFFRQLYIDLDFKKAVEQLAEAIKLAKADFFIHAHANEFEEGARALVTDVFCRIHQKVQISELSAVLAISPEEGAKWVSAYLADRSDAKIDTAAGVVTFVLPHPNVYQSVTEKTRTVAARTGSLVNTMERHQADDDEADEEADEAEEPAGDAPETTSAPAA</sequence>
<dbReference type="PROSITE" id="PS50250">
    <property type="entry name" value="PCI"/>
    <property type="match status" value="1"/>
</dbReference>
<dbReference type="InterPro" id="IPR016650">
    <property type="entry name" value="eIF3e"/>
</dbReference>
<evidence type="ECO:0000313" key="9">
    <source>
        <dbReference type="Proteomes" id="UP001219933"/>
    </source>
</evidence>
<dbReference type="SUPFAM" id="SSF48452">
    <property type="entry name" value="TPR-like"/>
    <property type="match status" value="1"/>
</dbReference>
<feature type="compositionally biased region" description="Acidic residues" evidence="6">
    <location>
        <begin position="456"/>
        <end position="471"/>
    </location>
</feature>
<evidence type="ECO:0000259" key="7">
    <source>
        <dbReference type="PROSITE" id="PS50250"/>
    </source>
</evidence>
<comment type="subunit">
    <text evidence="4 5">Component of the eukaryotic translation initiation factor 3 (eIF-3) complex.</text>
</comment>
<dbReference type="GO" id="GO:0071540">
    <property type="term" value="C:eukaryotic translation initiation factor 3 complex, eIF3e"/>
    <property type="evidence" value="ECO:0007669"/>
    <property type="project" value="UniProtKB-UniRule"/>
</dbReference>
<comment type="function">
    <text evidence="4">Component of the eukaryotic translation initiation factor 3 (eIF-3) complex, which is involved in protein synthesis of a specialized repertoire of mRNAs and, together with other initiation factors, stimulates binding of mRNA and methionyl-tRNAi to the 40S ribosome. The eIF-3 complex specifically targets and initiates translation of a subset of mRNAs involved in cell proliferation.</text>
</comment>
<dbReference type="SMART" id="SM01186">
    <property type="entry name" value="eIF3_N"/>
    <property type="match status" value="1"/>
</dbReference>
<comment type="similarity">
    <text evidence="4 5">Belongs to the eIF-3 subunit E family.</text>
</comment>
<evidence type="ECO:0000313" key="8">
    <source>
        <dbReference type="EMBL" id="WFD34031.1"/>
    </source>
</evidence>
<dbReference type="PANTHER" id="PTHR10317">
    <property type="entry name" value="EUKARYOTIC TRANSLATION INITIATION FACTOR 3 SUBUNIT E"/>
    <property type="match status" value="1"/>
</dbReference>
<keyword evidence="9" id="KW-1185">Reference proteome</keyword>
<evidence type="ECO:0000256" key="2">
    <source>
        <dbReference type="ARBA" id="ARBA00022540"/>
    </source>
</evidence>
<reference evidence="8" key="1">
    <citation type="submission" date="2023-03" db="EMBL/GenBank/DDBJ databases">
        <title>Mating type loci evolution in Malassezia.</title>
        <authorList>
            <person name="Coelho M.A."/>
        </authorList>
    </citation>
    <scope>NUCLEOTIDE SEQUENCE</scope>
    <source>
        <strain evidence="8">CBS 11721</strain>
    </source>
</reference>
<dbReference type="GO" id="GO:0033290">
    <property type="term" value="C:eukaryotic 48S preinitiation complex"/>
    <property type="evidence" value="ECO:0007669"/>
    <property type="project" value="UniProtKB-UniRule"/>
</dbReference>
<dbReference type="InterPro" id="IPR019010">
    <property type="entry name" value="eIF3e_N"/>
</dbReference>
<dbReference type="Proteomes" id="UP001219933">
    <property type="component" value="Chromosome 1"/>
</dbReference>
<dbReference type="InterPro" id="IPR011990">
    <property type="entry name" value="TPR-like_helical_dom_sf"/>
</dbReference>
<feature type="domain" description="PCI" evidence="7">
    <location>
        <begin position="248"/>
        <end position="428"/>
    </location>
</feature>
<dbReference type="PIRSF" id="PIRSF016255">
    <property type="entry name" value="eIF3e_su6"/>
    <property type="match status" value="1"/>
</dbReference>
<feature type="region of interest" description="Disordered" evidence="6">
    <location>
        <begin position="443"/>
        <end position="483"/>
    </location>
</feature>
<dbReference type="EMBL" id="CP119877">
    <property type="protein sequence ID" value="WFD34031.1"/>
    <property type="molecule type" value="Genomic_DNA"/>
</dbReference>
<evidence type="ECO:0000256" key="4">
    <source>
        <dbReference type="HAMAP-Rule" id="MF_03004"/>
    </source>
</evidence>
<keyword evidence="2 4" id="KW-0396">Initiation factor</keyword>
<evidence type="ECO:0000256" key="1">
    <source>
        <dbReference type="ARBA" id="ARBA00022490"/>
    </source>
</evidence>
<dbReference type="AlphaFoldDB" id="A0AAF0ETE0"/>
<comment type="subcellular location">
    <subcellularLocation>
        <location evidence="4 5">Cytoplasm</location>
    </subcellularLocation>
</comment>
<evidence type="ECO:0000256" key="6">
    <source>
        <dbReference type="SAM" id="MobiDB-lite"/>
    </source>
</evidence>
<dbReference type="GO" id="GO:0016282">
    <property type="term" value="C:eukaryotic 43S preinitiation complex"/>
    <property type="evidence" value="ECO:0007669"/>
    <property type="project" value="UniProtKB-UniRule"/>
</dbReference>
<keyword evidence="3 4" id="KW-0648">Protein biosynthesis</keyword>
<evidence type="ECO:0000256" key="5">
    <source>
        <dbReference type="PIRNR" id="PIRNR016255"/>
    </source>
</evidence>
<dbReference type="CDD" id="cd21378">
    <property type="entry name" value="eIF3E"/>
    <property type="match status" value="1"/>
</dbReference>
<evidence type="ECO:0000256" key="3">
    <source>
        <dbReference type="ARBA" id="ARBA00022917"/>
    </source>
</evidence>
<keyword evidence="1 4" id="KW-0963">Cytoplasm</keyword>